<dbReference type="GO" id="GO:0043001">
    <property type="term" value="P:Golgi to plasma membrane protein transport"/>
    <property type="evidence" value="ECO:0007669"/>
    <property type="project" value="TreeGrafter"/>
</dbReference>
<keyword evidence="8" id="KW-1185">Reference proteome</keyword>
<dbReference type="Pfam" id="PF17862">
    <property type="entry name" value="AAA_lid_3"/>
    <property type="match status" value="1"/>
</dbReference>
<dbReference type="Gene3D" id="3.40.50.300">
    <property type="entry name" value="P-loop containing nucleotide triphosphate hydrolases"/>
    <property type="match status" value="2"/>
</dbReference>
<keyword evidence="4" id="KW-0931">ER-Golgi transport</keyword>
<evidence type="ECO:0000256" key="2">
    <source>
        <dbReference type="ARBA" id="ARBA00022741"/>
    </source>
</evidence>
<evidence type="ECO:0000256" key="4">
    <source>
        <dbReference type="RuleBase" id="RU367045"/>
    </source>
</evidence>
<comment type="subcellular location">
    <subcellularLocation>
        <location evidence="4">Cytoplasm</location>
    </subcellularLocation>
</comment>
<evidence type="ECO:0000256" key="1">
    <source>
        <dbReference type="ARBA" id="ARBA00006914"/>
    </source>
</evidence>
<dbReference type="InterPro" id="IPR039812">
    <property type="entry name" value="Vesicle-fus_ATPase"/>
</dbReference>
<dbReference type="GO" id="GO:0046872">
    <property type="term" value="F:metal ion binding"/>
    <property type="evidence" value="ECO:0007669"/>
    <property type="project" value="UniProtKB-UniRule"/>
</dbReference>
<dbReference type="InterPro" id="IPR041569">
    <property type="entry name" value="AAA_lid_3"/>
</dbReference>
<reference evidence="7" key="1">
    <citation type="submission" date="2021-02" db="EMBL/GenBank/DDBJ databases">
        <title>First Annotated Genome of the Yellow-green Alga Tribonema minus.</title>
        <authorList>
            <person name="Mahan K.M."/>
        </authorList>
    </citation>
    <scope>NUCLEOTIDE SEQUENCE</scope>
    <source>
        <strain evidence="7">UTEX B ZZ1240</strain>
    </source>
</reference>
<dbReference type="InterPro" id="IPR003593">
    <property type="entry name" value="AAA+_ATPase"/>
</dbReference>
<dbReference type="FunFam" id="3.40.50.300:FF:000154">
    <property type="entry name" value="Vesicle-fusing ATPase 1"/>
    <property type="match status" value="1"/>
</dbReference>
<name>A0A836CBN6_9STRA</name>
<organism evidence="7 8">
    <name type="scientific">Tribonema minus</name>
    <dbReference type="NCBI Taxonomy" id="303371"/>
    <lineage>
        <taxon>Eukaryota</taxon>
        <taxon>Sar</taxon>
        <taxon>Stramenopiles</taxon>
        <taxon>Ochrophyta</taxon>
        <taxon>PX clade</taxon>
        <taxon>Xanthophyceae</taxon>
        <taxon>Tribonematales</taxon>
        <taxon>Tribonemataceae</taxon>
        <taxon>Tribonema</taxon>
    </lineage>
</organism>
<comment type="catalytic activity">
    <reaction evidence="4">
        <text>ATP + H2O = ADP + phosphate + H(+)</text>
        <dbReference type="Rhea" id="RHEA:13065"/>
        <dbReference type="ChEBI" id="CHEBI:15377"/>
        <dbReference type="ChEBI" id="CHEBI:15378"/>
        <dbReference type="ChEBI" id="CHEBI:30616"/>
        <dbReference type="ChEBI" id="CHEBI:43474"/>
        <dbReference type="ChEBI" id="CHEBI:456216"/>
        <dbReference type="EC" id="3.6.4.6"/>
    </reaction>
</comment>
<dbReference type="InterPro" id="IPR003959">
    <property type="entry name" value="ATPase_AAA_core"/>
</dbReference>
<dbReference type="AlphaFoldDB" id="A0A836CBN6"/>
<dbReference type="PANTHER" id="PTHR23078:SF3">
    <property type="entry name" value="VESICLE-FUSING ATPASE"/>
    <property type="match status" value="1"/>
</dbReference>
<dbReference type="PANTHER" id="PTHR23078">
    <property type="entry name" value="VESICULAR-FUSION PROTEIN NSF"/>
    <property type="match status" value="1"/>
</dbReference>
<keyword evidence="2 4" id="KW-0547">Nucleotide-binding</keyword>
<dbReference type="GO" id="GO:0035494">
    <property type="term" value="P:SNARE complex disassembly"/>
    <property type="evidence" value="ECO:0007669"/>
    <property type="project" value="InterPro"/>
</dbReference>
<dbReference type="OrthoDB" id="195687at2759"/>
<sequence length="780" mass="82838">MGRHAVTAAAAAIGAVVTCKAFGLQSLPSHDHVLSSRQRSMSAPQQLRHIKTSRTALCRWCAPPGGTPAVAEKHDSGDSDLQEEHEQLHQQQQLQLNVFHQLLQDCQTAADYAATAEPADAGSGSSEWSGFWTAEPKLQQVLDSLQQCSPAWRGGRGASLAWSWLGLSTMPLRVMLHQGGGFGVLLTVLPPGAKPPAHRPMIGAHMLSIVCQGDVEQVKANGQRIINRTRHTPETPIWNSFGGGVRRLANMSVTTAYILEVLFYGKRGPPEYDTRAPDGGAAERNAEADEFILSGPRAMATLSAPPCDPEVLFRSVGEEGGDEGGEVLVIRGREGSLLLGGQGGGAAAAPVTSAAAVVGASLATSVGGLDTQLEEIVRRVLATRALPADVRQALGVSHVRGLLLYGPPGCGKTLLARELARRLKARPPQLVSGPEVLDKWVGEAERKVRALFAAAEEEHERCVRGGGDPADLPLHVICFDELDALCRTRGSLLGDTSGVRDSVVNQILAKMDGLVGLQNLVSGGTKWVTCRNGFCCHAVVVLVTRYSAFGASVVLAKMDGLVMSLQNPLAVGMTERRDLLDAAPLTDYSFAHQYNQSDQHDAHFNTISMRALVVGMTNRRDLLDAALLRPGRLEVAVFVPLPDEQGRRQILAIHLRQARSSGLVDDDVSDALLASRTAGFSGADLAGLVRSAISFAVARWQDLHFTRAAGGVAIATSTSDSTANESADSAATAGVRVTVADFERALLEVEPSVSDSGERLGVRRRLRNMSKAVAKGLQGS</sequence>
<dbReference type="GO" id="GO:0005795">
    <property type="term" value="C:Golgi stack"/>
    <property type="evidence" value="ECO:0007669"/>
    <property type="project" value="TreeGrafter"/>
</dbReference>
<evidence type="ECO:0000313" key="7">
    <source>
        <dbReference type="EMBL" id="KAG5179622.1"/>
    </source>
</evidence>
<evidence type="ECO:0000259" key="6">
    <source>
        <dbReference type="SMART" id="SM00382"/>
    </source>
</evidence>
<keyword evidence="4" id="KW-0963">Cytoplasm</keyword>
<evidence type="ECO:0000256" key="3">
    <source>
        <dbReference type="ARBA" id="ARBA00022840"/>
    </source>
</evidence>
<keyword evidence="4" id="KW-0653">Protein transport</keyword>
<dbReference type="Gene3D" id="1.10.8.60">
    <property type="match status" value="1"/>
</dbReference>
<dbReference type="EC" id="3.6.4.6" evidence="4"/>
<feature type="compositionally biased region" description="Basic and acidic residues" evidence="5">
    <location>
        <begin position="71"/>
        <end position="88"/>
    </location>
</feature>
<evidence type="ECO:0000256" key="5">
    <source>
        <dbReference type="SAM" id="MobiDB-lite"/>
    </source>
</evidence>
<dbReference type="Proteomes" id="UP000664859">
    <property type="component" value="Unassembled WGS sequence"/>
</dbReference>
<dbReference type="SUPFAM" id="SSF52540">
    <property type="entry name" value="P-loop containing nucleoside triphosphate hydrolases"/>
    <property type="match status" value="1"/>
</dbReference>
<comment type="similarity">
    <text evidence="1 4">Belongs to the AAA ATPase family.</text>
</comment>
<proteinExistence type="inferred from homology"/>
<comment type="cofactor">
    <cofactor evidence="4">
        <name>Mg(2+)</name>
        <dbReference type="ChEBI" id="CHEBI:18420"/>
    </cofactor>
    <text evidence="4">Binds 1 Mg(2+) ion per subunit.</text>
</comment>
<keyword evidence="4" id="KW-0460">Magnesium</keyword>
<dbReference type="GO" id="GO:0006891">
    <property type="term" value="P:intra-Golgi vesicle-mediated transport"/>
    <property type="evidence" value="ECO:0007669"/>
    <property type="project" value="TreeGrafter"/>
</dbReference>
<comment type="function">
    <text evidence="4">Required for vesicle-mediated transport. Catalyzes the fusion of transport vesicles within the Golgi cisternae. Is also required for transport from the endoplasmic reticulum to the Golgi stack. Seems to function as a fusion protein required for the delivery of cargo proteins to all compartments of the Golgi stack independent of vesicle origin.</text>
</comment>
<dbReference type="SMART" id="SM00382">
    <property type="entry name" value="AAA"/>
    <property type="match status" value="1"/>
</dbReference>
<evidence type="ECO:0000313" key="8">
    <source>
        <dbReference type="Proteomes" id="UP000664859"/>
    </source>
</evidence>
<keyword evidence="4" id="KW-0479">Metal-binding</keyword>
<feature type="region of interest" description="Disordered" evidence="5">
    <location>
        <begin position="68"/>
        <end position="88"/>
    </location>
</feature>
<dbReference type="InterPro" id="IPR027417">
    <property type="entry name" value="P-loop_NTPase"/>
</dbReference>
<feature type="domain" description="AAA+ ATPase" evidence="6">
    <location>
        <begin position="398"/>
        <end position="643"/>
    </location>
</feature>
<accession>A0A836CBN6</accession>
<comment type="caution">
    <text evidence="7">The sequence shown here is derived from an EMBL/GenBank/DDBJ whole genome shotgun (WGS) entry which is preliminary data.</text>
</comment>
<dbReference type="EMBL" id="JAFCMP010000446">
    <property type="protein sequence ID" value="KAG5179622.1"/>
    <property type="molecule type" value="Genomic_DNA"/>
</dbReference>
<dbReference type="GO" id="GO:0016887">
    <property type="term" value="F:ATP hydrolysis activity"/>
    <property type="evidence" value="ECO:0007669"/>
    <property type="project" value="InterPro"/>
</dbReference>
<dbReference type="GO" id="GO:0005524">
    <property type="term" value="F:ATP binding"/>
    <property type="evidence" value="ECO:0007669"/>
    <property type="project" value="UniProtKB-UniRule"/>
</dbReference>
<keyword evidence="4" id="KW-0378">Hydrolase</keyword>
<dbReference type="Pfam" id="PF00004">
    <property type="entry name" value="AAA"/>
    <property type="match status" value="1"/>
</dbReference>
<gene>
    <name evidence="7" type="ORF">JKP88DRAFT_326163</name>
</gene>
<keyword evidence="3 4" id="KW-0067">ATP-binding</keyword>
<protein>
    <recommendedName>
        <fullName evidence="4">Vesicle-fusing ATPase</fullName>
        <ecNumber evidence="4">3.6.4.6</ecNumber>
    </recommendedName>
</protein>
<keyword evidence="4" id="KW-0813">Transport</keyword>